<evidence type="ECO:0000313" key="2">
    <source>
        <dbReference type="EMBL" id="OMF15214.1"/>
    </source>
</evidence>
<sequence length="218" mass="25169">MKLRVKLTIFAIILGMLMIPAYFILQTFGVFQKETVLSDYALAVDVNGKSYEAWPLINSFAAMDKEEDNRQFYFRIDMNHIQYLFNLAYQEYDVKPGGDNPYLAGTVNYQRTDHNYVQTERQYENANDFTTVLNLYDQEGQVIYTYNNTGKGDKQLVESIIHQGMSRSTNGGGGEAVRDPYINITALFRDKLNIDVKLTVDEEHKVVTIRMNKSEARR</sequence>
<proteinExistence type="predicted"/>
<dbReference type="RefSeq" id="WP_076331473.1">
    <property type="nucleotide sequence ID" value="NZ_MRTJ01000002.1"/>
</dbReference>
<dbReference type="OrthoDB" id="2364436at2"/>
<keyword evidence="1" id="KW-1133">Transmembrane helix</keyword>
<accession>A0A1R1BZH3</accession>
<dbReference type="Proteomes" id="UP000187134">
    <property type="component" value="Unassembled WGS sequence"/>
</dbReference>
<protein>
    <submittedName>
        <fullName evidence="2">Uncharacterized protein</fullName>
    </submittedName>
</protein>
<keyword evidence="1" id="KW-0472">Membrane</keyword>
<comment type="caution">
    <text evidence="2">The sequence shown here is derived from an EMBL/GenBank/DDBJ whole genome shotgun (WGS) entry which is preliminary data.</text>
</comment>
<dbReference type="EMBL" id="MRTJ01000002">
    <property type="protein sequence ID" value="OMF15214.1"/>
    <property type="molecule type" value="Genomic_DNA"/>
</dbReference>
<dbReference type="AlphaFoldDB" id="A0A1R1BZH3"/>
<keyword evidence="1" id="KW-0812">Transmembrane</keyword>
<evidence type="ECO:0000256" key="1">
    <source>
        <dbReference type="SAM" id="Phobius"/>
    </source>
</evidence>
<reference evidence="2 3" key="1">
    <citation type="submission" date="2016-11" db="EMBL/GenBank/DDBJ databases">
        <title>Paenibacillus species isolates.</title>
        <authorList>
            <person name="Beno S.M."/>
        </authorList>
    </citation>
    <scope>NUCLEOTIDE SEQUENCE [LARGE SCALE GENOMIC DNA]</scope>
    <source>
        <strain evidence="2 3">FSL H8-0246</strain>
    </source>
</reference>
<name>A0A1R1BZH3_PAEAM</name>
<evidence type="ECO:0000313" key="3">
    <source>
        <dbReference type="Proteomes" id="UP000187134"/>
    </source>
</evidence>
<feature type="transmembrane region" description="Helical" evidence="1">
    <location>
        <begin position="7"/>
        <end position="25"/>
    </location>
</feature>
<organism evidence="2 3">
    <name type="scientific">Paenibacillus amylolyticus</name>
    <dbReference type="NCBI Taxonomy" id="1451"/>
    <lineage>
        <taxon>Bacteria</taxon>
        <taxon>Bacillati</taxon>
        <taxon>Bacillota</taxon>
        <taxon>Bacilli</taxon>
        <taxon>Bacillales</taxon>
        <taxon>Paenibacillaceae</taxon>
        <taxon>Paenibacillus</taxon>
    </lineage>
</organism>
<gene>
    <name evidence="2" type="ORF">BK131_09985</name>
</gene>